<evidence type="ECO:0000313" key="3">
    <source>
        <dbReference type="Proteomes" id="UP000663879"/>
    </source>
</evidence>
<proteinExistence type="predicted"/>
<keyword evidence="3" id="KW-1185">Reference proteome</keyword>
<sequence>MSDNSSDDGYNPHKSSISKIFEGINPNKRKLEISYNKQGKFRRDQIIPTIERTNSKALSIPGIFELSRQILEENKKIIDQNHKLVTQNQQVLKQNDRVLEFIDQIINQHRKRIEDSKFD</sequence>
<dbReference type="EMBL" id="CAJNOC010000273">
    <property type="protein sequence ID" value="CAF0736936.1"/>
    <property type="molecule type" value="Genomic_DNA"/>
</dbReference>
<name>A0A813NID0_9BILA</name>
<feature type="compositionally biased region" description="Polar residues" evidence="1">
    <location>
        <begin position="1"/>
        <end position="18"/>
    </location>
</feature>
<accession>A0A813NID0</accession>
<reference evidence="2" key="1">
    <citation type="submission" date="2021-02" db="EMBL/GenBank/DDBJ databases">
        <authorList>
            <person name="Nowell W R."/>
        </authorList>
    </citation>
    <scope>NUCLEOTIDE SEQUENCE</scope>
    <source>
        <strain evidence="2">Ploen Becks lab</strain>
    </source>
</reference>
<evidence type="ECO:0000256" key="1">
    <source>
        <dbReference type="SAM" id="MobiDB-lite"/>
    </source>
</evidence>
<gene>
    <name evidence="2" type="ORF">OXX778_LOCUS3178</name>
</gene>
<evidence type="ECO:0000313" key="2">
    <source>
        <dbReference type="EMBL" id="CAF0736936.1"/>
    </source>
</evidence>
<feature type="region of interest" description="Disordered" evidence="1">
    <location>
        <begin position="1"/>
        <end position="21"/>
    </location>
</feature>
<dbReference type="Proteomes" id="UP000663879">
    <property type="component" value="Unassembled WGS sequence"/>
</dbReference>
<protein>
    <submittedName>
        <fullName evidence="2">Uncharacterized protein</fullName>
    </submittedName>
</protein>
<comment type="caution">
    <text evidence="2">The sequence shown here is derived from an EMBL/GenBank/DDBJ whole genome shotgun (WGS) entry which is preliminary data.</text>
</comment>
<dbReference type="AlphaFoldDB" id="A0A813NID0"/>
<dbReference type="OrthoDB" id="10566032at2759"/>
<organism evidence="2 3">
    <name type="scientific">Brachionus calyciflorus</name>
    <dbReference type="NCBI Taxonomy" id="104777"/>
    <lineage>
        <taxon>Eukaryota</taxon>
        <taxon>Metazoa</taxon>
        <taxon>Spiralia</taxon>
        <taxon>Gnathifera</taxon>
        <taxon>Rotifera</taxon>
        <taxon>Eurotatoria</taxon>
        <taxon>Monogononta</taxon>
        <taxon>Pseudotrocha</taxon>
        <taxon>Ploima</taxon>
        <taxon>Brachionidae</taxon>
        <taxon>Brachionus</taxon>
    </lineage>
</organism>